<comment type="caution">
    <text evidence="2">The sequence shown here is derived from an EMBL/GenBank/DDBJ whole genome shotgun (WGS) entry which is preliminary data.</text>
</comment>
<dbReference type="EMBL" id="JAAMPI010000379">
    <property type="protein sequence ID" value="KAF4632098.1"/>
    <property type="molecule type" value="Genomic_DNA"/>
</dbReference>
<sequence length="400" mass="44723">MGTDFRKGHSMLLTFPDPLPRRTAASDIHMLDLETKSKLLSRSVPFSEPYRQNAKQILGYLQDLSQNSLNDVFKLKSGDITHGPFRLLNPGRSSTEKEESYITASYCWSSPKSEDLLDDLSVSEQIEMPIQSHRLPVSPLLSQALLGEKSFPLEGVWIDQLCIDQDSPTEKDIAVNAMNLIYKSARNVIVLFDDIKVTVAEQDFLASYNVDFERFEDNPGNLYQPHGYNQPPFMKANPIFHNFFLKIIGARWFKRLFLTHMVALAVPSQLSNQHIRSLLEVFGDTILEKLSADIAIRSCLRTFIDTFLQSAGGNPTLDPVAREHDANLDKLSIAINTIKIRLSVTRAISGGQQGNTAKNLPPTTPDECCHRFIMLAIAAADPSVLCCTGAELQLGERTRT</sequence>
<feature type="domain" description="Heterokaryon incompatibility" evidence="1">
    <location>
        <begin position="101"/>
        <end position="198"/>
    </location>
</feature>
<dbReference type="Proteomes" id="UP000566819">
    <property type="component" value="Unassembled WGS sequence"/>
</dbReference>
<protein>
    <recommendedName>
        <fullName evidence="1">Heterokaryon incompatibility domain-containing protein</fullName>
    </recommendedName>
</protein>
<dbReference type="AlphaFoldDB" id="A0A8H4W2U8"/>
<evidence type="ECO:0000313" key="3">
    <source>
        <dbReference type="Proteomes" id="UP000566819"/>
    </source>
</evidence>
<dbReference type="InterPro" id="IPR010730">
    <property type="entry name" value="HET"/>
</dbReference>
<gene>
    <name evidence="2" type="ORF">G7Y89_g6037</name>
</gene>
<dbReference type="Pfam" id="PF06985">
    <property type="entry name" value="HET"/>
    <property type="match status" value="1"/>
</dbReference>
<keyword evidence="3" id="KW-1185">Reference proteome</keyword>
<dbReference type="PANTHER" id="PTHR24148:SF73">
    <property type="entry name" value="HET DOMAIN PROTEIN (AFU_ORTHOLOGUE AFUA_8G01020)"/>
    <property type="match status" value="1"/>
</dbReference>
<reference evidence="2 3" key="1">
    <citation type="submission" date="2020-03" db="EMBL/GenBank/DDBJ databases">
        <title>Draft Genome Sequence of Cudoniella acicularis.</title>
        <authorList>
            <person name="Buettner E."/>
            <person name="Kellner H."/>
        </authorList>
    </citation>
    <scope>NUCLEOTIDE SEQUENCE [LARGE SCALE GENOMIC DNA]</scope>
    <source>
        <strain evidence="2 3">DSM 108380</strain>
    </source>
</reference>
<name>A0A8H4W2U8_9HELO</name>
<dbReference type="OrthoDB" id="270167at2759"/>
<proteinExistence type="predicted"/>
<evidence type="ECO:0000313" key="2">
    <source>
        <dbReference type="EMBL" id="KAF4632098.1"/>
    </source>
</evidence>
<dbReference type="PANTHER" id="PTHR24148">
    <property type="entry name" value="ANKYRIN REPEAT DOMAIN-CONTAINING PROTEIN 39 HOMOLOG-RELATED"/>
    <property type="match status" value="1"/>
</dbReference>
<dbReference type="InterPro" id="IPR052895">
    <property type="entry name" value="HetReg/Transcr_Mod"/>
</dbReference>
<accession>A0A8H4W2U8</accession>
<organism evidence="2 3">
    <name type="scientific">Cudoniella acicularis</name>
    <dbReference type="NCBI Taxonomy" id="354080"/>
    <lineage>
        <taxon>Eukaryota</taxon>
        <taxon>Fungi</taxon>
        <taxon>Dikarya</taxon>
        <taxon>Ascomycota</taxon>
        <taxon>Pezizomycotina</taxon>
        <taxon>Leotiomycetes</taxon>
        <taxon>Helotiales</taxon>
        <taxon>Tricladiaceae</taxon>
        <taxon>Cudoniella</taxon>
    </lineage>
</organism>
<evidence type="ECO:0000259" key="1">
    <source>
        <dbReference type="Pfam" id="PF06985"/>
    </source>
</evidence>